<dbReference type="EMBL" id="JBFDAA010000013">
    <property type="protein sequence ID" value="KAL1122495.1"/>
    <property type="molecule type" value="Genomic_DNA"/>
</dbReference>
<dbReference type="AlphaFoldDB" id="A0ABD0Y516"/>
<evidence type="ECO:0000313" key="2">
    <source>
        <dbReference type="EMBL" id="KAL1122495.1"/>
    </source>
</evidence>
<keyword evidence="3" id="KW-1185">Reference proteome</keyword>
<evidence type="ECO:0000256" key="1">
    <source>
        <dbReference type="SAM" id="MobiDB-lite"/>
    </source>
</evidence>
<name>A0ABD0Y516_9HEMI</name>
<sequence>MSDDLCPFAGQAAQDDDKSGPGANTQWIPPYVDTTPDKHPLIPLPRPAPTVELRGGVLLVGCGCLKRNGMQHDCQRRDCQGKEECLSWPAPVCEPSGLAQPRRMSDPVKKTDAPECAKAETCAEETAPEEVKPEKPVRALKPRRKGPLPGQVVVWSRRQVPCRTHRAWGYYRVPPKVRPAATQTHKEVFEQASSIEILTK</sequence>
<gene>
    <name evidence="2" type="ORF">AAG570_002826</name>
</gene>
<reference evidence="2 3" key="1">
    <citation type="submission" date="2024-07" db="EMBL/GenBank/DDBJ databases">
        <title>Chromosome-level genome assembly of the water stick insect Ranatra chinensis (Heteroptera: Nepidae).</title>
        <authorList>
            <person name="Liu X."/>
        </authorList>
    </citation>
    <scope>NUCLEOTIDE SEQUENCE [LARGE SCALE GENOMIC DNA]</scope>
    <source>
        <strain evidence="2">Cailab_2021Rc</strain>
        <tissue evidence="2">Muscle</tissue>
    </source>
</reference>
<accession>A0ABD0Y516</accession>
<proteinExistence type="predicted"/>
<dbReference type="Proteomes" id="UP001558652">
    <property type="component" value="Unassembled WGS sequence"/>
</dbReference>
<evidence type="ECO:0000313" key="3">
    <source>
        <dbReference type="Proteomes" id="UP001558652"/>
    </source>
</evidence>
<feature type="region of interest" description="Disordered" evidence="1">
    <location>
        <begin position="127"/>
        <end position="148"/>
    </location>
</feature>
<feature type="region of interest" description="Disordered" evidence="1">
    <location>
        <begin position="1"/>
        <end position="34"/>
    </location>
</feature>
<comment type="caution">
    <text evidence="2">The sequence shown here is derived from an EMBL/GenBank/DDBJ whole genome shotgun (WGS) entry which is preliminary data.</text>
</comment>
<organism evidence="2 3">
    <name type="scientific">Ranatra chinensis</name>
    <dbReference type="NCBI Taxonomy" id="642074"/>
    <lineage>
        <taxon>Eukaryota</taxon>
        <taxon>Metazoa</taxon>
        <taxon>Ecdysozoa</taxon>
        <taxon>Arthropoda</taxon>
        <taxon>Hexapoda</taxon>
        <taxon>Insecta</taxon>
        <taxon>Pterygota</taxon>
        <taxon>Neoptera</taxon>
        <taxon>Paraneoptera</taxon>
        <taxon>Hemiptera</taxon>
        <taxon>Heteroptera</taxon>
        <taxon>Panheteroptera</taxon>
        <taxon>Nepomorpha</taxon>
        <taxon>Nepidae</taxon>
        <taxon>Ranatrinae</taxon>
        <taxon>Ranatra</taxon>
    </lineage>
</organism>
<protein>
    <submittedName>
        <fullName evidence="2">Uncharacterized protein</fullName>
    </submittedName>
</protein>